<evidence type="ECO:0000313" key="5">
    <source>
        <dbReference type="EMBL" id="GAD67973.1"/>
    </source>
</evidence>
<dbReference type="InterPro" id="IPR009057">
    <property type="entry name" value="Homeodomain-like_sf"/>
</dbReference>
<dbReference type="InterPro" id="IPR018060">
    <property type="entry name" value="HTH_AraC"/>
</dbReference>
<accession>U3BN17</accession>
<dbReference type="Gene3D" id="1.10.10.60">
    <property type="entry name" value="Homeodomain-like"/>
    <property type="match status" value="2"/>
</dbReference>
<keyword evidence="1" id="KW-0805">Transcription regulation</keyword>
<dbReference type="PANTHER" id="PTHR43280:SF2">
    <property type="entry name" value="HTH-TYPE TRANSCRIPTIONAL REGULATOR EXSA"/>
    <property type="match status" value="1"/>
</dbReference>
<dbReference type="STRING" id="1219065.VPR01S_10_01690"/>
<name>U3BN17_VIBPR</name>
<feature type="domain" description="HTH araC/xylS-type" evidence="4">
    <location>
        <begin position="138"/>
        <end position="237"/>
    </location>
</feature>
<dbReference type="AlphaFoldDB" id="U3BN17"/>
<proteinExistence type="predicted"/>
<dbReference type="EMBL" id="BATJ01000010">
    <property type="protein sequence ID" value="GAD67973.1"/>
    <property type="molecule type" value="Genomic_DNA"/>
</dbReference>
<dbReference type="PROSITE" id="PS00041">
    <property type="entry name" value="HTH_ARAC_FAMILY_1"/>
    <property type="match status" value="1"/>
</dbReference>
<keyword evidence="3" id="KW-0804">Transcription</keyword>
<comment type="caution">
    <text evidence="5">The sequence shown here is derived from an EMBL/GenBank/DDBJ whole genome shotgun (WGS) entry which is preliminary data.</text>
</comment>
<dbReference type="InterPro" id="IPR020449">
    <property type="entry name" value="Tscrpt_reg_AraC-type_HTH"/>
</dbReference>
<dbReference type="GO" id="GO:0043565">
    <property type="term" value="F:sequence-specific DNA binding"/>
    <property type="evidence" value="ECO:0007669"/>
    <property type="project" value="InterPro"/>
</dbReference>
<sequence>MDELKSGHWLGKSTTFLPQDKASIIKRYFNIIDSGSDVSILSEPAITFCFFYYDPNQNQNLLLTAIKICQNLNKNLVLIYNGEINHEFLELKVVLDHCDLNYSIFENWLMTLTHRLLKQEDVSQQTPVLNSHPSDEIMRIVRFIDSNLSTTIREEDAAAKCHYSVTYFSKLFHKVMGQSFRDYLIEKRISLAKKILLEDRKAKIAFVAYQCGYRDISYFSRIFKKRTGVSPGVYRQLH</sequence>
<evidence type="ECO:0000256" key="3">
    <source>
        <dbReference type="ARBA" id="ARBA00023163"/>
    </source>
</evidence>
<gene>
    <name evidence="5" type="ORF">VPR01S_10_01690</name>
</gene>
<dbReference type="Proteomes" id="UP000016570">
    <property type="component" value="Unassembled WGS sequence"/>
</dbReference>
<dbReference type="SMART" id="SM00342">
    <property type="entry name" value="HTH_ARAC"/>
    <property type="match status" value="1"/>
</dbReference>
<keyword evidence="6" id="KW-1185">Reference proteome</keyword>
<dbReference type="PRINTS" id="PR00032">
    <property type="entry name" value="HTHARAC"/>
</dbReference>
<keyword evidence="2" id="KW-0238">DNA-binding</keyword>
<dbReference type="PANTHER" id="PTHR43280">
    <property type="entry name" value="ARAC-FAMILY TRANSCRIPTIONAL REGULATOR"/>
    <property type="match status" value="1"/>
</dbReference>
<evidence type="ECO:0000259" key="4">
    <source>
        <dbReference type="PROSITE" id="PS01124"/>
    </source>
</evidence>
<protein>
    <submittedName>
        <fullName evidence="5">Putative two-component response regulator</fullName>
    </submittedName>
</protein>
<dbReference type="RefSeq" id="WP_021705944.1">
    <property type="nucleotide sequence ID" value="NZ_BATJ01000010.1"/>
</dbReference>
<dbReference type="InterPro" id="IPR018062">
    <property type="entry name" value="HTH_AraC-typ_CS"/>
</dbReference>
<dbReference type="Pfam" id="PF12833">
    <property type="entry name" value="HTH_18"/>
    <property type="match status" value="1"/>
</dbReference>
<dbReference type="GO" id="GO:0003700">
    <property type="term" value="F:DNA-binding transcription factor activity"/>
    <property type="evidence" value="ECO:0007669"/>
    <property type="project" value="InterPro"/>
</dbReference>
<evidence type="ECO:0000313" key="6">
    <source>
        <dbReference type="Proteomes" id="UP000016570"/>
    </source>
</evidence>
<evidence type="ECO:0000256" key="1">
    <source>
        <dbReference type="ARBA" id="ARBA00023015"/>
    </source>
</evidence>
<reference evidence="5 6" key="1">
    <citation type="submission" date="2013-09" db="EMBL/GenBank/DDBJ databases">
        <title>Whole genome shotgun sequence of Vibrio proteolyticus NBRC 13287.</title>
        <authorList>
            <person name="Isaki S."/>
            <person name="Hosoyama A."/>
            <person name="Numata M."/>
            <person name="Hashimoto M."/>
            <person name="Hosoyama Y."/>
            <person name="Tsuchikane K."/>
            <person name="Noguchi M."/>
            <person name="Hirakata S."/>
            <person name="Ichikawa N."/>
            <person name="Ohji S."/>
            <person name="Yamazoe A."/>
            <person name="Fujita N."/>
        </authorList>
    </citation>
    <scope>NUCLEOTIDE SEQUENCE [LARGE SCALE GENOMIC DNA]</scope>
    <source>
        <strain evidence="5 6">NBRC 13287</strain>
    </source>
</reference>
<organism evidence="5 6">
    <name type="scientific">Vibrio proteolyticus NBRC 13287</name>
    <dbReference type="NCBI Taxonomy" id="1219065"/>
    <lineage>
        <taxon>Bacteria</taxon>
        <taxon>Pseudomonadati</taxon>
        <taxon>Pseudomonadota</taxon>
        <taxon>Gammaproteobacteria</taxon>
        <taxon>Vibrionales</taxon>
        <taxon>Vibrionaceae</taxon>
        <taxon>Vibrio</taxon>
    </lineage>
</organism>
<dbReference type="eggNOG" id="COG2207">
    <property type="taxonomic scope" value="Bacteria"/>
</dbReference>
<dbReference type="SUPFAM" id="SSF46689">
    <property type="entry name" value="Homeodomain-like"/>
    <property type="match status" value="2"/>
</dbReference>
<dbReference type="PROSITE" id="PS01124">
    <property type="entry name" value="HTH_ARAC_FAMILY_2"/>
    <property type="match status" value="1"/>
</dbReference>
<evidence type="ECO:0000256" key="2">
    <source>
        <dbReference type="ARBA" id="ARBA00023125"/>
    </source>
</evidence>